<name>A0A432JK94_9GAMM</name>
<feature type="compositionally biased region" description="Basic residues" evidence="1">
    <location>
        <begin position="1"/>
        <end position="27"/>
    </location>
</feature>
<accession>A0A432JK94</accession>
<proteinExistence type="predicted"/>
<reference evidence="3" key="1">
    <citation type="submission" date="2018-12" db="EMBL/GenBank/DDBJ databases">
        <authorList>
            <person name="Jadhav K."/>
            <person name="Kushwaha B."/>
            <person name="Jadhav I."/>
        </authorList>
    </citation>
    <scope>NUCLEOTIDE SEQUENCE [LARGE SCALE GENOMIC DNA]</scope>
    <source>
        <strain evidence="3">SBS 10</strain>
    </source>
</reference>
<feature type="region of interest" description="Disordered" evidence="1">
    <location>
        <begin position="1"/>
        <end position="57"/>
    </location>
</feature>
<dbReference type="EMBL" id="RXHI01000004">
    <property type="protein sequence ID" value="RUA23029.1"/>
    <property type="molecule type" value="Genomic_DNA"/>
</dbReference>
<gene>
    <name evidence="3" type="ORF">DSL92_01840</name>
</gene>
<protein>
    <recommendedName>
        <fullName evidence="2">Nitrate/nitrite sensing protein domain-containing protein</fullName>
    </recommendedName>
</protein>
<evidence type="ECO:0000256" key="1">
    <source>
        <dbReference type="SAM" id="MobiDB-lite"/>
    </source>
</evidence>
<organism evidence="3">
    <name type="scientific">Billgrantia gudaonensis</name>
    <dbReference type="NCBI Taxonomy" id="376427"/>
    <lineage>
        <taxon>Bacteria</taxon>
        <taxon>Pseudomonadati</taxon>
        <taxon>Pseudomonadota</taxon>
        <taxon>Gammaproteobacteria</taxon>
        <taxon>Oceanospirillales</taxon>
        <taxon>Halomonadaceae</taxon>
        <taxon>Billgrantia</taxon>
    </lineage>
</organism>
<dbReference type="InterPro" id="IPR013587">
    <property type="entry name" value="Nitrate/nitrite_sensing"/>
</dbReference>
<dbReference type="Pfam" id="PF08376">
    <property type="entry name" value="NIT"/>
    <property type="match status" value="1"/>
</dbReference>
<feature type="domain" description="Nitrate/nitrite sensing protein" evidence="2">
    <location>
        <begin position="51"/>
        <end position="147"/>
    </location>
</feature>
<comment type="caution">
    <text evidence="3">The sequence shown here is derived from an EMBL/GenBank/DDBJ whole genome shotgun (WGS) entry which is preliminary data.</text>
</comment>
<sequence length="161" mass="17969">MALHSGHRLVGHQRHPRTPASGRRHGRGRGDDPFFQPRWRSGARTPGGARSPGYLSSRGEAFGERLAEQRRQADERLQAFQASRSVVDTDDDPRIAELGQAIDDALDELPSMRKAIDAQDVKPTESLDYYSGLNGTLLEVAGRLHRTRRGGRAFARPYMRP</sequence>
<evidence type="ECO:0000313" key="3">
    <source>
        <dbReference type="EMBL" id="RUA23029.1"/>
    </source>
</evidence>
<evidence type="ECO:0000259" key="2">
    <source>
        <dbReference type="Pfam" id="PF08376"/>
    </source>
</evidence>
<dbReference type="AlphaFoldDB" id="A0A432JK94"/>